<comment type="caution">
    <text evidence="6">The sequence shown here is derived from an EMBL/GenBank/DDBJ whole genome shotgun (WGS) entry which is preliminary data.</text>
</comment>
<keyword evidence="4" id="KW-0804">Transcription</keyword>
<name>A0ABN1KH95_9BURK</name>
<comment type="similarity">
    <text evidence="1">Belongs to the LysR transcriptional regulatory family.</text>
</comment>
<dbReference type="Pfam" id="PF00126">
    <property type="entry name" value="HTH_1"/>
    <property type="match status" value="1"/>
</dbReference>
<dbReference type="Gene3D" id="1.10.10.10">
    <property type="entry name" value="Winged helix-like DNA-binding domain superfamily/Winged helix DNA-binding domain"/>
    <property type="match status" value="1"/>
</dbReference>
<dbReference type="EMBL" id="BAAAEW010000044">
    <property type="protein sequence ID" value="GAA0766794.1"/>
    <property type="molecule type" value="Genomic_DNA"/>
</dbReference>
<dbReference type="InterPro" id="IPR036390">
    <property type="entry name" value="WH_DNA-bd_sf"/>
</dbReference>
<evidence type="ECO:0000256" key="4">
    <source>
        <dbReference type="ARBA" id="ARBA00023163"/>
    </source>
</evidence>
<protein>
    <submittedName>
        <fullName evidence="6">LysR family transcriptional regulator</fullName>
    </submittedName>
</protein>
<dbReference type="PANTHER" id="PTHR30537">
    <property type="entry name" value="HTH-TYPE TRANSCRIPTIONAL REGULATOR"/>
    <property type="match status" value="1"/>
</dbReference>
<dbReference type="InterPro" id="IPR000847">
    <property type="entry name" value="LysR_HTH_N"/>
</dbReference>
<dbReference type="RefSeq" id="WP_141289339.1">
    <property type="nucleotide sequence ID" value="NZ_BAAAEW010000044.1"/>
</dbReference>
<dbReference type="Gene3D" id="3.40.190.290">
    <property type="match status" value="1"/>
</dbReference>
<dbReference type="SUPFAM" id="SSF53850">
    <property type="entry name" value="Periplasmic binding protein-like II"/>
    <property type="match status" value="1"/>
</dbReference>
<organism evidence="6 7">
    <name type="scientific">Ideonella azotifigens</name>
    <dbReference type="NCBI Taxonomy" id="513160"/>
    <lineage>
        <taxon>Bacteria</taxon>
        <taxon>Pseudomonadati</taxon>
        <taxon>Pseudomonadota</taxon>
        <taxon>Betaproteobacteria</taxon>
        <taxon>Burkholderiales</taxon>
        <taxon>Sphaerotilaceae</taxon>
        <taxon>Ideonella</taxon>
    </lineage>
</organism>
<evidence type="ECO:0000313" key="6">
    <source>
        <dbReference type="EMBL" id="GAA0766794.1"/>
    </source>
</evidence>
<dbReference type="PROSITE" id="PS50931">
    <property type="entry name" value="HTH_LYSR"/>
    <property type="match status" value="1"/>
</dbReference>
<keyword evidence="3" id="KW-0238">DNA-binding</keyword>
<proteinExistence type="inferred from homology"/>
<evidence type="ECO:0000256" key="1">
    <source>
        <dbReference type="ARBA" id="ARBA00009437"/>
    </source>
</evidence>
<gene>
    <name evidence="6" type="ORF">GCM10009107_55170</name>
</gene>
<dbReference type="CDD" id="cd08422">
    <property type="entry name" value="PBP2_CrgA_like"/>
    <property type="match status" value="1"/>
</dbReference>
<keyword evidence="7" id="KW-1185">Reference proteome</keyword>
<dbReference type="InterPro" id="IPR058163">
    <property type="entry name" value="LysR-type_TF_proteobact-type"/>
</dbReference>
<dbReference type="PANTHER" id="PTHR30537:SF5">
    <property type="entry name" value="HTH-TYPE TRANSCRIPTIONAL ACTIVATOR TTDR-RELATED"/>
    <property type="match status" value="1"/>
</dbReference>
<dbReference type="SUPFAM" id="SSF46785">
    <property type="entry name" value="Winged helix' DNA-binding domain"/>
    <property type="match status" value="1"/>
</dbReference>
<dbReference type="Pfam" id="PF03466">
    <property type="entry name" value="LysR_substrate"/>
    <property type="match status" value="1"/>
</dbReference>
<sequence>MLDLNDLRVFEKVATLRSFSAAGRVLNMPKSSVSRCVARLEAALGIRLVQRTTHDVQLTDAGLAMHERCGNLLARIHETVDVISGMSDNPRGLLRISVGIGFGYNAVSDLLPEFLARYPDVKVALELSSRSVDLIAENVDVTVRIGPMTDSQLVAVRLGTIRRYLCAAPAYLARRGTPRTLDEIQSHDAVEMPGIGGRPRPWMFTSPCGEEKRFELNPRLSINDPLLIHRQVLRGVGLGCLSGYLCAPDIQAGRLVHLFPEWTPPPLAVNAVFPSRRELSPTVKAFVEHLKSASAPGKSWQDDPMAPP</sequence>
<evidence type="ECO:0000256" key="3">
    <source>
        <dbReference type="ARBA" id="ARBA00023125"/>
    </source>
</evidence>
<dbReference type="InterPro" id="IPR036388">
    <property type="entry name" value="WH-like_DNA-bd_sf"/>
</dbReference>
<evidence type="ECO:0000313" key="7">
    <source>
        <dbReference type="Proteomes" id="UP001500279"/>
    </source>
</evidence>
<keyword evidence="2" id="KW-0805">Transcription regulation</keyword>
<evidence type="ECO:0000259" key="5">
    <source>
        <dbReference type="PROSITE" id="PS50931"/>
    </source>
</evidence>
<reference evidence="6 7" key="1">
    <citation type="journal article" date="2019" name="Int. J. Syst. Evol. Microbiol.">
        <title>The Global Catalogue of Microorganisms (GCM) 10K type strain sequencing project: providing services to taxonomists for standard genome sequencing and annotation.</title>
        <authorList>
            <consortium name="The Broad Institute Genomics Platform"/>
            <consortium name="The Broad Institute Genome Sequencing Center for Infectious Disease"/>
            <person name="Wu L."/>
            <person name="Ma J."/>
        </authorList>
    </citation>
    <scope>NUCLEOTIDE SEQUENCE [LARGE SCALE GENOMIC DNA]</scope>
    <source>
        <strain evidence="6 7">JCM 15503</strain>
    </source>
</reference>
<dbReference type="Proteomes" id="UP001500279">
    <property type="component" value="Unassembled WGS sequence"/>
</dbReference>
<dbReference type="InterPro" id="IPR005119">
    <property type="entry name" value="LysR_subst-bd"/>
</dbReference>
<feature type="domain" description="HTH lysR-type" evidence="5">
    <location>
        <begin position="2"/>
        <end position="59"/>
    </location>
</feature>
<evidence type="ECO:0000256" key="2">
    <source>
        <dbReference type="ARBA" id="ARBA00023015"/>
    </source>
</evidence>
<accession>A0ABN1KH95</accession>